<comment type="caution">
    <text evidence="2">The sequence shown here is derived from an EMBL/GenBank/DDBJ whole genome shotgun (WGS) entry which is preliminary data.</text>
</comment>
<dbReference type="Proteomes" id="UP000801864">
    <property type="component" value="Unassembled WGS sequence"/>
</dbReference>
<feature type="region of interest" description="Disordered" evidence="1">
    <location>
        <begin position="302"/>
        <end position="342"/>
    </location>
</feature>
<feature type="region of interest" description="Disordered" evidence="1">
    <location>
        <begin position="359"/>
        <end position="378"/>
    </location>
</feature>
<keyword evidence="3" id="KW-1185">Reference proteome</keyword>
<feature type="compositionally biased region" description="Polar residues" evidence="1">
    <location>
        <begin position="325"/>
        <end position="342"/>
    </location>
</feature>
<proteinExistence type="predicted"/>
<name>A0A9P4XF57_9HYPO</name>
<gene>
    <name evidence="2" type="ORF">CFAM422_006811</name>
</gene>
<feature type="compositionally biased region" description="Basic and acidic residues" evidence="1">
    <location>
        <begin position="302"/>
        <end position="311"/>
    </location>
</feature>
<organism evidence="2 3">
    <name type="scientific">Trichoderma lentiforme</name>
    <dbReference type="NCBI Taxonomy" id="1567552"/>
    <lineage>
        <taxon>Eukaryota</taxon>
        <taxon>Fungi</taxon>
        <taxon>Dikarya</taxon>
        <taxon>Ascomycota</taxon>
        <taxon>Pezizomycotina</taxon>
        <taxon>Sordariomycetes</taxon>
        <taxon>Hypocreomycetidae</taxon>
        <taxon>Hypocreales</taxon>
        <taxon>Hypocreaceae</taxon>
        <taxon>Trichoderma</taxon>
    </lineage>
</organism>
<dbReference type="EMBL" id="QLNT01000011">
    <property type="protein sequence ID" value="KAF3069900.1"/>
    <property type="molecule type" value="Genomic_DNA"/>
</dbReference>
<accession>A0A9P4XF57</accession>
<protein>
    <submittedName>
        <fullName evidence="2">Uncharacterized protein</fullName>
    </submittedName>
</protein>
<dbReference type="AlphaFoldDB" id="A0A9P4XF57"/>
<reference evidence="2 3" key="1">
    <citation type="submission" date="2018-06" db="EMBL/GenBank/DDBJ databases">
        <title>Genome analysis of cellulolytic fungus Trichoderma lentiforme CFAM-422.</title>
        <authorList>
            <person name="Steindorff A.S."/>
            <person name="Formighieri E.F."/>
            <person name="Midorikawa G.E.O."/>
            <person name="Tamietti M.S."/>
            <person name="Ramos E.Z."/>
            <person name="Silva A.S."/>
            <person name="Bon E.P.S."/>
            <person name="Mendes T.D."/>
            <person name="Damaso M.C.T."/>
            <person name="Favaro L.C.L."/>
        </authorList>
    </citation>
    <scope>NUCLEOTIDE SEQUENCE [LARGE SCALE GENOMIC DNA]</scope>
    <source>
        <strain evidence="2 3">CFAM-422</strain>
    </source>
</reference>
<evidence type="ECO:0000313" key="3">
    <source>
        <dbReference type="Proteomes" id="UP000801864"/>
    </source>
</evidence>
<evidence type="ECO:0000256" key="1">
    <source>
        <dbReference type="SAM" id="MobiDB-lite"/>
    </source>
</evidence>
<sequence>MTDSVRTIRTLPLEDYIPDGGQVRSDILQNLGTITRSNFSVDFELVYEVHGNYNRNDKDNASLLVIKVIPKPDNLKRQFVWLKITLTLLPEGGIQQGEEDEGTVPLLRSLEPASSGEQFADVFTTNETRERGLKGSIQAQVWGVSPGIEGSSSSTSEYKKHHLLRVKSGTCRTIRSMSRKTVNGAWWEVHAANKNDGIGDSFTVALLVARPQGSKFRLEANIDGEIGVLSETVKTFIPSGLRSKKDPVLLDIFGTSNSILDQKAPPGIFPDHLHAASIEGTMKEIAEVGIVATRSDLEDLKRVHNDDKAEATTDAPAANRKASDNYPTKVSPSLNQHLHSTVSPSGLPVGEYILNPDITQPAPNHEGGGLPAQNQLPRTNPSQMMARVGRLREIAALYNRLADLHREEAEDWLLACEWDYAGGN</sequence>
<evidence type="ECO:0000313" key="2">
    <source>
        <dbReference type="EMBL" id="KAF3069900.1"/>
    </source>
</evidence>